<sequence>MTMHSHKIDMDLQEFRAILGEALAEGGSQHLLRLTDEEIAVLDPESLEECIAPTPRLAELSAQEREWSYVTALRSLVSREVVEVANIDELDAVLRRAQEAATEDAGETPSGIGFDLRITPEVSLALTLRRSASNALVVEQHTSGGVTHAVVYAHSARLYLVERVTAGGLHIFTLASSADDAAHVVQLLVDPFDVADKDGQILRLTSQQVADNNVGRPLGEAIDSALVVGQVVLLSDAPGPLLTTYATDRSLWTVFVEQPNAPKGIEARAVGKSTLKRMIRLLLTLPDDPEEQ</sequence>
<keyword evidence="2" id="KW-1185">Reference proteome</keyword>
<name>D9XXS1_9ACTN</name>
<dbReference type="STRING" id="467200.SSRG_02651"/>
<gene>
    <name evidence="1" type="ORF">SSRG_02651</name>
</gene>
<organism evidence="1 2">
    <name type="scientific">Streptomyces griseoflavus Tu4000</name>
    <dbReference type="NCBI Taxonomy" id="467200"/>
    <lineage>
        <taxon>Bacteria</taxon>
        <taxon>Bacillati</taxon>
        <taxon>Actinomycetota</taxon>
        <taxon>Actinomycetes</taxon>
        <taxon>Kitasatosporales</taxon>
        <taxon>Streptomycetaceae</taxon>
        <taxon>Streptomyces</taxon>
    </lineage>
</organism>
<dbReference type="Proteomes" id="UP000002968">
    <property type="component" value="Unassembled WGS sequence"/>
</dbReference>
<reference evidence="1" key="1">
    <citation type="submission" date="2009-02" db="EMBL/GenBank/DDBJ databases">
        <title>Annotation of Streptomyces griseoflavus strain Tu4000.</title>
        <authorList>
            <consortium name="The Broad Institute Genome Sequencing Platform"/>
            <consortium name="Broad Institute Microbial Sequencing Center"/>
            <person name="Fischbach M."/>
            <person name="Godfrey P."/>
            <person name="Ward D."/>
            <person name="Young S."/>
            <person name="Zeng Q."/>
            <person name="Koehrsen M."/>
            <person name="Alvarado L."/>
            <person name="Berlin A.M."/>
            <person name="Bochicchio J."/>
            <person name="Borenstein D."/>
            <person name="Chapman S.B."/>
            <person name="Chen Z."/>
            <person name="Engels R."/>
            <person name="Freedman E."/>
            <person name="Gellesch M."/>
            <person name="Goldberg J."/>
            <person name="Griggs A."/>
            <person name="Gujja S."/>
            <person name="Heilman E.R."/>
            <person name="Heiman D.I."/>
            <person name="Hepburn T.A."/>
            <person name="Howarth C."/>
            <person name="Jen D."/>
            <person name="Larson L."/>
            <person name="Lewis B."/>
            <person name="Mehta T."/>
            <person name="Park D."/>
            <person name="Pearson M."/>
            <person name="Richards J."/>
            <person name="Roberts A."/>
            <person name="Saif S."/>
            <person name="Shea T.D."/>
            <person name="Shenoy N."/>
            <person name="Sisk P."/>
            <person name="Stolte C."/>
            <person name="Sykes S.N."/>
            <person name="Thomson T."/>
            <person name="Walk T."/>
            <person name="White J."/>
            <person name="Yandava C."/>
            <person name="Straight P."/>
            <person name="Clardy J."/>
            <person name="Hung D."/>
            <person name="Kolter R."/>
            <person name="Mekalanos J."/>
            <person name="Walker S."/>
            <person name="Walsh C.T."/>
            <person name="Wieland-Brown L.C."/>
            <person name="Haas B."/>
            <person name="Nusbaum C."/>
            <person name="Birren B."/>
        </authorList>
    </citation>
    <scope>NUCLEOTIDE SEQUENCE [LARGE SCALE GENOMIC DNA]</scope>
    <source>
        <strain evidence="1">Tu4000</strain>
    </source>
</reference>
<dbReference type="HOGENOM" id="CLU_952893_0_0_11"/>
<dbReference type="AlphaFoldDB" id="D9XXS1"/>
<accession>D9XXS1</accession>
<proteinExistence type="predicted"/>
<evidence type="ECO:0000313" key="1">
    <source>
        <dbReference type="EMBL" id="EFL39847.1"/>
    </source>
</evidence>
<dbReference type="EMBL" id="GG657758">
    <property type="protein sequence ID" value="EFL39847.1"/>
    <property type="molecule type" value="Genomic_DNA"/>
</dbReference>
<evidence type="ECO:0000313" key="2">
    <source>
        <dbReference type="Proteomes" id="UP000002968"/>
    </source>
</evidence>
<protein>
    <submittedName>
        <fullName evidence="1">Uncharacterized protein</fullName>
    </submittedName>
</protein>